<comment type="caution">
    <text evidence="3">The sequence shown here is derived from an EMBL/GenBank/DDBJ whole genome shotgun (WGS) entry which is preliminary data.</text>
</comment>
<feature type="region of interest" description="Disordered" evidence="1">
    <location>
        <begin position="434"/>
        <end position="544"/>
    </location>
</feature>
<name>A0ABD1MH64_9FABA</name>
<dbReference type="InterPro" id="IPR017451">
    <property type="entry name" value="F-box-assoc_interact_dom"/>
</dbReference>
<dbReference type="AlphaFoldDB" id="A0ABD1MH64"/>
<organism evidence="3 4">
    <name type="scientific">Flemingia macrophylla</name>
    <dbReference type="NCBI Taxonomy" id="520843"/>
    <lineage>
        <taxon>Eukaryota</taxon>
        <taxon>Viridiplantae</taxon>
        <taxon>Streptophyta</taxon>
        <taxon>Embryophyta</taxon>
        <taxon>Tracheophyta</taxon>
        <taxon>Spermatophyta</taxon>
        <taxon>Magnoliopsida</taxon>
        <taxon>eudicotyledons</taxon>
        <taxon>Gunneridae</taxon>
        <taxon>Pentapetalae</taxon>
        <taxon>rosids</taxon>
        <taxon>fabids</taxon>
        <taxon>Fabales</taxon>
        <taxon>Fabaceae</taxon>
        <taxon>Papilionoideae</taxon>
        <taxon>50 kb inversion clade</taxon>
        <taxon>NPAAA clade</taxon>
        <taxon>indigoferoid/millettioid clade</taxon>
        <taxon>Phaseoleae</taxon>
        <taxon>Flemingia</taxon>
    </lineage>
</organism>
<proteinExistence type="predicted"/>
<dbReference type="SUPFAM" id="SSF81383">
    <property type="entry name" value="F-box domain"/>
    <property type="match status" value="1"/>
</dbReference>
<dbReference type="Pfam" id="PF08268">
    <property type="entry name" value="FBA_3"/>
    <property type="match status" value="1"/>
</dbReference>
<sequence>MSSSVLQNEDLVAEILLGLPAKELSKCTCVSNQWLTFITTPHFVQRYIAHHHRSSSSLLLALTSTLTHPRPTWPLNVQPLTLTPSEAHLSPLTRLNFDFLNAPDMVLNVRQSCNGLLLLERKIITGRQHEKWFVCNPTTKKFFTFMAASDGSSCFLAYDPLKSSHFKLVKVLFRRLKRVALAATDHVSYSFKYEVTVFSSELQRWSEVAVRFHTEEMLNNSQGVYCNGAVHWFSNGEKSVYFDVESERLKTYPMPKQMMIQPRGEYSVGYFGESRGFLHMILPRTMTGLWLEVLELEGDYSGWFVRFKVNLSPIHEVAFPRMNLDRFVRLLRIVRREKEEDSMLVFCVGERVFSCGLDDENAAAFREFREFRRVVKGNAVRYRLVPPFAMFEYFENPFQVSASILLFFSSSSLPTHASPSSSLIFLPPSSTCAPPPATAPQSLSRHLPPPLREQPSLTHLCPSSLEPPPPTAPQSLSHHLPHPSAGNPHPSREPPPTPASHPFPATASSQPPPPCPSRPVPHPPQLHRASPGSSLLPSKPNALRGSCRAMGSALYHPNRVVGSLKHGGRTHAPMERHPNRVVRLHQRPHWTALAQVLCTSSPATFSIPSLFDTYD</sequence>
<gene>
    <name evidence="3" type="ORF">Fmac_016354</name>
</gene>
<dbReference type="InterPro" id="IPR036047">
    <property type="entry name" value="F-box-like_dom_sf"/>
</dbReference>
<evidence type="ECO:0000313" key="3">
    <source>
        <dbReference type="EMBL" id="KAL2335141.1"/>
    </source>
</evidence>
<keyword evidence="4" id="KW-1185">Reference proteome</keyword>
<protein>
    <recommendedName>
        <fullName evidence="2">F-box associated beta-propeller type 3 domain-containing protein</fullName>
    </recommendedName>
</protein>
<feature type="domain" description="F-box associated beta-propeller type 3" evidence="2">
    <location>
        <begin position="105"/>
        <end position="260"/>
    </location>
</feature>
<dbReference type="InterPro" id="IPR055290">
    <property type="entry name" value="At3g26010-like"/>
</dbReference>
<dbReference type="PANTHER" id="PTHR35546">
    <property type="entry name" value="F-BOX PROTEIN INTERACTION DOMAIN PROTEIN-RELATED"/>
    <property type="match status" value="1"/>
</dbReference>
<evidence type="ECO:0000259" key="2">
    <source>
        <dbReference type="Pfam" id="PF08268"/>
    </source>
</evidence>
<dbReference type="Proteomes" id="UP001603857">
    <property type="component" value="Unassembled WGS sequence"/>
</dbReference>
<dbReference type="InterPro" id="IPR013187">
    <property type="entry name" value="F-box-assoc_dom_typ3"/>
</dbReference>
<accession>A0ABD1MH64</accession>
<evidence type="ECO:0000256" key="1">
    <source>
        <dbReference type="SAM" id="MobiDB-lite"/>
    </source>
</evidence>
<evidence type="ECO:0000313" key="4">
    <source>
        <dbReference type="Proteomes" id="UP001603857"/>
    </source>
</evidence>
<reference evidence="3 4" key="1">
    <citation type="submission" date="2024-08" db="EMBL/GenBank/DDBJ databases">
        <title>Insights into the chromosomal genome structure of Flemingia macrophylla.</title>
        <authorList>
            <person name="Ding Y."/>
            <person name="Zhao Y."/>
            <person name="Bi W."/>
            <person name="Wu M."/>
            <person name="Zhao G."/>
            <person name="Gong Y."/>
            <person name="Li W."/>
            <person name="Zhang P."/>
        </authorList>
    </citation>
    <scope>NUCLEOTIDE SEQUENCE [LARGE SCALE GENOMIC DNA]</scope>
    <source>
        <strain evidence="3">DYQJB</strain>
        <tissue evidence="3">Leaf</tissue>
    </source>
</reference>
<dbReference type="EMBL" id="JBGMDY010000005">
    <property type="protein sequence ID" value="KAL2335141.1"/>
    <property type="molecule type" value="Genomic_DNA"/>
</dbReference>
<feature type="compositionally biased region" description="Pro residues" evidence="1">
    <location>
        <begin position="510"/>
        <end position="524"/>
    </location>
</feature>
<dbReference type="PANTHER" id="PTHR35546:SF134">
    <property type="entry name" value="F-BOX ASSOCIATED DOMAIN-CONTAINING PROTEIN"/>
    <property type="match status" value="1"/>
</dbReference>
<dbReference type="NCBIfam" id="TIGR01640">
    <property type="entry name" value="F_box_assoc_1"/>
    <property type="match status" value="1"/>
</dbReference>